<dbReference type="GO" id="GO:0070840">
    <property type="term" value="F:dynein complex binding"/>
    <property type="evidence" value="ECO:0007669"/>
    <property type="project" value="TreeGrafter"/>
</dbReference>
<dbReference type="InterPro" id="IPR011004">
    <property type="entry name" value="Trimer_LpxA-like_sf"/>
</dbReference>
<dbReference type="AlphaFoldDB" id="A0A0V0RI91"/>
<dbReference type="PANTHER" id="PTHR13072:SF0">
    <property type="entry name" value="DYNACTIN SUBUNIT 6"/>
    <property type="match status" value="1"/>
</dbReference>
<dbReference type="SUPFAM" id="SSF51161">
    <property type="entry name" value="Trimeric LpxA-like enzymes"/>
    <property type="match status" value="1"/>
</dbReference>
<keyword evidence="5" id="KW-0206">Cytoskeleton</keyword>
<evidence type="ECO:0000256" key="6">
    <source>
        <dbReference type="ARBA" id="ARBA00034687"/>
    </source>
</evidence>
<comment type="function">
    <text evidence="6">Part of the dynactin complex that activates the molecular motor dynein for ultra-processive transport along microtubules.</text>
</comment>
<organism evidence="7 8">
    <name type="scientific">Trichinella nelsoni</name>
    <dbReference type="NCBI Taxonomy" id="6336"/>
    <lineage>
        <taxon>Eukaryota</taxon>
        <taxon>Metazoa</taxon>
        <taxon>Ecdysozoa</taxon>
        <taxon>Nematoda</taxon>
        <taxon>Enoplea</taxon>
        <taxon>Dorylaimia</taxon>
        <taxon>Trichinellida</taxon>
        <taxon>Trichinellidae</taxon>
        <taxon>Trichinella</taxon>
    </lineage>
</organism>
<name>A0A0V0RI91_9BILA</name>
<dbReference type="GO" id="GO:0005869">
    <property type="term" value="C:dynactin complex"/>
    <property type="evidence" value="ECO:0007669"/>
    <property type="project" value="InterPro"/>
</dbReference>
<dbReference type="OrthoDB" id="2355at2759"/>
<gene>
    <name evidence="7" type="primary">DCTN6</name>
    <name evidence="7" type="ORF">T07_11896</name>
</gene>
<evidence type="ECO:0000256" key="5">
    <source>
        <dbReference type="ARBA" id="ARBA00023212"/>
    </source>
</evidence>
<evidence type="ECO:0000313" key="8">
    <source>
        <dbReference type="Proteomes" id="UP000054630"/>
    </source>
</evidence>
<comment type="subcellular location">
    <subcellularLocation>
        <location evidence="1">Cytoplasm</location>
        <location evidence="1">Cytoskeleton</location>
    </subcellularLocation>
</comment>
<evidence type="ECO:0000313" key="7">
    <source>
        <dbReference type="EMBL" id="KRX14195.1"/>
    </source>
</evidence>
<evidence type="ECO:0000256" key="1">
    <source>
        <dbReference type="ARBA" id="ARBA00004245"/>
    </source>
</evidence>
<dbReference type="EMBL" id="JYDL01000168">
    <property type="protein sequence ID" value="KRX14195.1"/>
    <property type="molecule type" value="Genomic_DNA"/>
</dbReference>
<dbReference type="GO" id="GO:0007052">
    <property type="term" value="P:mitotic spindle organization"/>
    <property type="evidence" value="ECO:0007669"/>
    <property type="project" value="TreeGrafter"/>
</dbReference>
<comment type="similarity">
    <text evidence="2">Belongs to the dynactin subunits 5/6 family. Dynactin subunit 6 subfamily.</text>
</comment>
<keyword evidence="4" id="KW-0963">Cytoplasm</keyword>
<protein>
    <recommendedName>
        <fullName evidence="3">Dynactin subunit 6</fullName>
    </recommendedName>
</protein>
<dbReference type="STRING" id="6336.A0A0V0RI91"/>
<keyword evidence="8" id="KW-1185">Reference proteome</keyword>
<evidence type="ECO:0000256" key="3">
    <source>
        <dbReference type="ARBA" id="ARBA00016573"/>
    </source>
</evidence>
<comment type="caution">
    <text evidence="7">The sequence shown here is derived from an EMBL/GenBank/DDBJ whole genome shotgun (WGS) entry which is preliminary data.</text>
</comment>
<proteinExistence type="inferred from homology"/>
<sequence length="175" mass="19064">MSNEDISGSEKSTPAKDCFVPTNAIIQGDVKIGPGTVVASRVEIRADEGPIVIGENNIFEVSASIINRHKGLTMTIGNNNVFGIQSHCEALKVGDNNLLEVKAHVGPNVEITDHCIVGVGVPLKTSEVISPKTAVVFSTPPLRHVAIEPMNWELMGPDYLRETIEKYYPRNEQFK</sequence>
<dbReference type="Proteomes" id="UP000054630">
    <property type="component" value="Unassembled WGS sequence"/>
</dbReference>
<dbReference type="InterPro" id="IPR027777">
    <property type="entry name" value="DCTN6"/>
</dbReference>
<evidence type="ECO:0000256" key="4">
    <source>
        <dbReference type="ARBA" id="ARBA00022490"/>
    </source>
</evidence>
<reference evidence="7 8" key="1">
    <citation type="submission" date="2015-01" db="EMBL/GenBank/DDBJ databases">
        <title>Evolution of Trichinella species and genotypes.</title>
        <authorList>
            <person name="Korhonen P.K."/>
            <person name="Edoardo P."/>
            <person name="Giuseppe L.R."/>
            <person name="Gasser R.B."/>
        </authorList>
    </citation>
    <scope>NUCLEOTIDE SEQUENCE [LARGE SCALE GENOMIC DNA]</scope>
    <source>
        <strain evidence="7">ISS37</strain>
    </source>
</reference>
<accession>A0A0V0RI91</accession>
<dbReference type="PANTHER" id="PTHR13072">
    <property type="entry name" value="DYNACTIN 6"/>
    <property type="match status" value="1"/>
</dbReference>
<dbReference type="Gene3D" id="2.160.10.10">
    <property type="entry name" value="Hexapeptide repeat proteins"/>
    <property type="match status" value="1"/>
</dbReference>
<evidence type="ECO:0000256" key="2">
    <source>
        <dbReference type="ARBA" id="ARBA00007719"/>
    </source>
</evidence>